<comment type="caution">
    <text evidence="1">The sequence shown here is derived from an EMBL/GenBank/DDBJ whole genome shotgun (WGS) entry which is preliminary data.</text>
</comment>
<dbReference type="Proteomes" id="UP001445335">
    <property type="component" value="Unassembled WGS sequence"/>
</dbReference>
<evidence type="ECO:0000313" key="2">
    <source>
        <dbReference type="Proteomes" id="UP001445335"/>
    </source>
</evidence>
<accession>A0AAW1R325</accession>
<evidence type="ECO:0000313" key="1">
    <source>
        <dbReference type="EMBL" id="KAK9827960.1"/>
    </source>
</evidence>
<organism evidence="1 2">
    <name type="scientific">Elliptochloris bilobata</name>
    <dbReference type="NCBI Taxonomy" id="381761"/>
    <lineage>
        <taxon>Eukaryota</taxon>
        <taxon>Viridiplantae</taxon>
        <taxon>Chlorophyta</taxon>
        <taxon>core chlorophytes</taxon>
        <taxon>Trebouxiophyceae</taxon>
        <taxon>Trebouxiophyceae incertae sedis</taxon>
        <taxon>Elliptochloris clade</taxon>
        <taxon>Elliptochloris</taxon>
    </lineage>
</organism>
<protein>
    <submittedName>
        <fullName evidence="1">Uncharacterized protein</fullName>
    </submittedName>
</protein>
<name>A0AAW1R325_9CHLO</name>
<dbReference type="AlphaFoldDB" id="A0AAW1R325"/>
<gene>
    <name evidence="1" type="ORF">WJX81_001217</name>
</gene>
<sequence>MFVMCSKRGCRPDAGAAEALPGQDVFRVRLTGPEIHLLDVLYCDLHTAYAQYALAEPGGYHAEVLHLYENFTYAAHTPMQRDYLLGAHAFEVTAGESVRLAHHAAGGVPPCSRGRWVLGEEYRDELRMTCTMSHDTYACGEAVAQLSKRVADASRLAWRPYDCPPLEEPAPEEVERCLRKRHVCFFGDSHMRHIYNSFVAMTEGGGRGDDFWRRERKTDGMVMDASRSSYFRNTWGDPGDMSACTDSFVNFGQWPASYEAGNRSWTAQQYASKVGMLAEALAAAKSEGKRVYWVTTNPFPLHAHLHVLNTDWRSDPELLLFNAIANRAMATAGLDTVDVWHMAAPVAELSYDKSHFKGTLGYYIVLQFLSTVCRDAAPVAAPPMIASSHR</sequence>
<dbReference type="EMBL" id="JALJOU010000054">
    <property type="protein sequence ID" value="KAK9827960.1"/>
    <property type="molecule type" value="Genomic_DNA"/>
</dbReference>
<proteinExistence type="predicted"/>
<reference evidence="1 2" key="1">
    <citation type="journal article" date="2024" name="Nat. Commun.">
        <title>Phylogenomics reveals the evolutionary origins of lichenization in chlorophyte algae.</title>
        <authorList>
            <person name="Puginier C."/>
            <person name="Libourel C."/>
            <person name="Otte J."/>
            <person name="Skaloud P."/>
            <person name="Haon M."/>
            <person name="Grisel S."/>
            <person name="Petersen M."/>
            <person name="Berrin J.G."/>
            <person name="Delaux P.M."/>
            <person name="Dal Grande F."/>
            <person name="Keller J."/>
        </authorList>
    </citation>
    <scope>NUCLEOTIDE SEQUENCE [LARGE SCALE GENOMIC DNA]</scope>
    <source>
        <strain evidence="1 2">SAG 245.80</strain>
    </source>
</reference>
<keyword evidence="2" id="KW-1185">Reference proteome</keyword>